<comment type="similarity">
    <text evidence="1">Belongs to the polysaccharide synthase family.</text>
</comment>
<dbReference type="PANTHER" id="PTHR43318">
    <property type="entry name" value="UDP-N-ACETYLGLUCOSAMINE 4,6-DEHYDRATASE"/>
    <property type="match status" value="1"/>
</dbReference>
<gene>
    <name evidence="4" type="primary">pglF</name>
    <name evidence="4" type="ORF">LAX5112_04235</name>
</gene>
<dbReference type="CDD" id="cd05237">
    <property type="entry name" value="UDP_invert_4-6DH_SDR_e"/>
    <property type="match status" value="1"/>
</dbReference>
<accession>A0A0M7ANS9</accession>
<organism evidence="4 5">
    <name type="scientific">Roseibium alexandrii</name>
    <dbReference type="NCBI Taxonomy" id="388408"/>
    <lineage>
        <taxon>Bacteria</taxon>
        <taxon>Pseudomonadati</taxon>
        <taxon>Pseudomonadota</taxon>
        <taxon>Alphaproteobacteria</taxon>
        <taxon>Hyphomicrobiales</taxon>
        <taxon>Stappiaceae</taxon>
        <taxon>Roseibium</taxon>
    </lineage>
</organism>
<dbReference type="Pfam" id="PF02719">
    <property type="entry name" value="Polysacc_synt_2"/>
    <property type="match status" value="1"/>
</dbReference>
<evidence type="ECO:0000313" key="4">
    <source>
        <dbReference type="EMBL" id="CTQ75443.1"/>
    </source>
</evidence>
<dbReference type="GO" id="GO:0016829">
    <property type="term" value="F:lyase activity"/>
    <property type="evidence" value="ECO:0007669"/>
    <property type="project" value="UniProtKB-KW"/>
</dbReference>
<reference evidence="5" key="1">
    <citation type="submission" date="2015-07" db="EMBL/GenBank/DDBJ databases">
        <authorList>
            <person name="Rodrigo-Torres Lidia"/>
            <person name="Arahal R.David."/>
        </authorList>
    </citation>
    <scope>NUCLEOTIDE SEQUENCE [LARGE SCALE GENOMIC DNA]</scope>
    <source>
        <strain evidence="5">CECT 5112</strain>
    </source>
</reference>
<protein>
    <submittedName>
        <fullName evidence="4">UDP-N-acetyl-alpha-D-glucosamine C6 dehydratase</fullName>
        <ecNumber evidence="4">4.2.1.135</ecNumber>
    </submittedName>
</protein>
<dbReference type="AlphaFoldDB" id="A0A0M7ANS9"/>
<keyword evidence="2" id="KW-0812">Transmembrane</keyword>
<feature type="domain" description="Polysaccharide biosynthesis protein CapD-like" evidence="3">
    <location>
        <begin position="289"/>
        <end position="569"/>
    </location>
</feature>
<dbReference type="STRING" id="388408.LAX5112_04235"/>
<dbReference type="EC" id="4.2.1.135" evidence="4"/>
<feature type="transmembrane region" description="Helical" evidence="2">
    <location>
        <begin position="76"/>
        <end position="95"/>
    </location>
</feature>
<dbReference type="PANTHER" id="PTHR43318:SF1">
    <property type="entry name" value="POLYSACCHARIDE BIOSYNTHESIS PROTEIN EPSC-RELATED"/>
    <property type="match status" value="1"/>
</dbReference>
<dbReference type="InterPro" id="IPR051203">
    <property type="entry name" value="Polysaccharide_Synthase-Rel"/>
</dbReference>
<dbReference type="Gene3D" id="3.40.50.720">
    <property type="entry name" value="NAD(P)-binding Rossmann-like Domain"/>
    <property type="match status" value="2"/>
</dbReference>
<dbReference type="SUPFAM" id="SSF51735">
    <property type="entry name" value="NAD(P)-binding Rossmann-fold domains"/>
    <property type="match status" value="1"/>
</dbReference>
<proteinExistence type="inferred from homology"/>
<keyword evidence="4" id="KW-0456">Lyase</keyword>
<dbReference type="Pfam" id="PF13727">
    <property type="entry name" value="CoA_binding_3"/>
    <property type="match status" value="1"/>
</dbReference>
<keyword evidence="2" id="KW-1133">Transmembrane helix</keyword>
<feature type="transmembrane region" description="Helical" evidence="2">
    <location>
        <begin position="107"/>
        <end position="124"/>
    </location>
</feature>
<feature type="transmembrane region" description="Helical" evidence="2">
    <location>
        <begin position="12"/>
        <end position="32"/>
    </location>
</feature>
<evidence type="ECO:0000256" key="2">
    <source>
        <dbReference type="SAM" id="Phobius"/>
    </source>
</evidence>
<keyword evidence="5" id="KW-1185">Reference proteome</keyword>
<evidence type="ECO:0000313" key="5">
    <source>
        <dbReference type="Proteomes" id="UP000053235"/>
    </source>
</evidence>
<feature type="transmembrane region" description="Helical" evidence="2">
    <location>
        <begin position="38"/>
        <end position="56"/>
    </location>
</feature>
<keyword evidence="2" id="KW-0472">Membrane</keyword>
<dbReference type="InterPro" id="IPR003869">
    <property type="entry name" value="Polysac_CapD-like"/>
</dbReference>
<evidence type="ECO:0000256" key="1">
    <source>
        <dbReference type="ARBA" id="ARBA00007430"/>
    </source>
</evidence>
<dbReference type="EMBL" id="CXWD01000021">
    <property type="protein sequence ID" value="CTQ75443.1"/>
    <property type="molecule type" value="Genomic_DNA"/>
</dbReference>
<dbReference type="RefSeq" id="WP_055673471.1">
    <property type="nucleotide sequence ID" value="NZ_CXWD01000021.1"/>
</dbReference>
<dbReference type="Proteomes" id="UP000053235">
    <property type="component" value="Unassembled WGS sequence"/>
</dbReference>
<dbReference type="InterPro" id="IPR036291">
    <property type="entry name" value="NAD(P)-bd_dom_sf"/>
</dbReference>
<name>A0A0M7ANS9_9HYPH</name>
<evidence type="ECO:0000259" key="3">
    <source>
        <dbReference type="Pfam" id="PF02719"/>
    </source>
</evidence>
<sequence>MNFLNKRLIAILHDAFMSGLALFAALVARYGIDHLPPAPTVAAWIAIFVAISAIVFKFMGLGRGLWRFASLADLRAIVVASLISIVIFVLVLFLVTRLEALPRSVPVITWFVMVVLIGAPRLAYRAHKDGGLGRLGGLGKPPEGIKHVLLAGHVRDAEQAIRTHQLERSGLYKVHGLICANSAKSGHSIRGIPILGNVDELSDLAKRLERSGTPVEAILSVTPRPPADFTNALTQSAADLGIPVKRATPRPLDLSEPDFSELTIDDLLGRPPVKLDTSRMSDLISGRTILVTGAGGSIGSEVVRQILKYNPARLVLLENSEFALYKIDQEVQGRAPDLSRSAVIADVRDRQRIFDVIQFEKPAIIFHAAALKHVPLVEDNPLEAIQTNIIGTRNVADAAVAAKSEGFVLISTDKAVKPTSIMGATKRAAEVYCQALDVSGTCTRFITVRFGNVLGSNGSVIPLFRQQIEAGGPVTITHPDMRRYFMTIPEASELVLQAAAFSVDNSNQRGRIYVLDMGEPVKITDLAKILISLAGLKPGKDIDLAFTGLRPGEKLFEELFESDEENLPSGADGVIVATANQMELDTISTLVTDLQAAASKGDVTMSVAHLSAIVPTLTNDKLERKQA</sequence>